<dbReference type="EMBL" id="CP010407">
    <property type="protein sequence ID" value="AJF63676.1"/>
    <property type="molecule type" value="Genomic_DNA"/>
</dbReference>
<reference evidence="2 3" key="1">
    <citation type="submission" date="2014-12" db="EMBL/GenBank/DDBJ databases">
        <title>Complete genome sequence of Streptomyces vietnamensis strain GIMV4.0001, a genetic manipulable producer of the benzoisochromanequinone antibiotic granaticin.</title>
        <authorList>
            <person name="Deng M.R."/>
            <person name="Guo J."/>
            <person name="Ma L.Y."/>
            <person name="Feng G.D."/>
            <person name="Mo C.Y."/>
            <person name="Zhu H.H."/>
        </authorList>
    </citation>
    <scope>NUCLEOTIDE SEQUENCE [LARGE SCALE GENOMIC DNA]</scope>
    <source>
        <strain evidence="3">GIMV4.0001</strain>
    </source>
</reference>
<gene>
    <name evidence="2" type="ORF">SVTN_03560</name>
</gene>
<dbReference type="PANTHER" id="PTHR43433:SF5">
    <property type="entry name" value="AB HYDROLASE-1 DOMAIN-CONTAINING PROTEIN"/>
    <property type="match status" value="1"/>
</dbReference>
<dbReference type="Proteomes" id="UP000031774">
    <property type="component" value="Chromosome"/>
</dbReference>
<dbReference type="InterPro" id="IPR000073">
    <property type="entry name" value="AB_hydrolase_1"/>
</dbReference>
<feature type="domain" description="AB hydrolase-1" evidence="1">
    <location>
        <begin position="21"/>
        <end position="267"/>
    </location>
</feature>
<proteinExistence type="predicted"/>
<dbReference type="SUPFAM" id="SSF53474">
    <property type="entry name" value="alpha/beta-Hydrolases"/>
    <property type="match status" value="1"/>
</dbReference>
<dbReference type="AlphaFoldDB" id="A0A0B5HT69"/>
<dbReference type="PANTHER" id="PTHR43433">
    <property type="entry name" value="HYDROLASE, ALPHA/BETA FOLD FAMILY PROTEIN"/>
    <property type="match status" value="1"/>
</dbReference>
<accession>A0A0B5HT69</accession>
<dbReference type="InterPro" id="IPR029058">
    <property type="entry name" value="AB_hydrolase_fold"/>
</dbReference>
<organism evidence="2 3">
    <name type="scientific">Streptomyces vietnamensis</name>
    <dbReference type="NCBI Taxonomy" id="362257"/>
    <lineage>
        <taxon>Bacteria</taxon>
        <taxon>Bacillati</taxon>
        <taxon>Actinomycetota</taxon>
        <taxon>Actinomycetes</taxon>
        <taxon>Kitasatosporales</taxon>
        <taxon>Streptomycetaceae</taxon>
        <taxon>Streptomyces</taxon>
    </lineage>
</organism>
<evidence type="ECO:0000259" key="1">
    <source>
        <dbReference type="Pfam" id="PF00561"/>
    </source>
</evidence>
<dbReference type="Pfam" id="PF00561">
    <property type="entry name" value="Abhydrolase_1"/>
    <property type="match status" value="1"/>
</dbReference>
<protein>
    <submittedName>
        <fullName evidence="2">Peptidase S33</fullName>
    </submittedName>
</protein>
<evidence type="ECO:0000313" key="2">
    <source>
        <dbReference type="EMBL" id="AJF63676.1"/>
    </source>
</evidence>
<dbReference type="Gene3D" id="3.40.50.1820">
    <property type="entry name" value="alpha/beta hydrolase"/>
    <property type="match status" value="1"/>
</dbReference>
<sequence>MPTITSYDGTAIWYELLGEGPPLVVLPGGPGMDLRYLADLGGLDRRARLVVVDARASGRSGVPEDRRTVAFTEQARDIEAVRAHLGLDRIDLLGHSAGCLTAQEYAAAYPGRVRRLVLVAPVGRVSREPDESELAELRARRTAEAWYPDAAEAYRLIVAGGATGAELAALHRRITPFFWHHWDDARRAEHRPEHASPHAWLREAFYAGSAGPATRDARLDRLASVKAPVLVLAGASDGMIGTAPARAAAACYPDARLEVLERSGHRPWVEEPERFTELVSGFLSDVPG</sequence>
<keyword evidence="3" id="KW-1185">Reference proteome</keyword>
<dbReference type="RefSeq" id="WP_041127761.1">
    <property type="nucleotide sequence ID" value="NZ_CP010407.1"/>
</dbReference>
<evidence type="ECO:0000313" key="3">
    <source>
        <dbReference type="Proteomes" id="UP000031774"/>
    </source>
</evidence>
<dbReference type="InterPro" id="IPR050471">
    <property type="entry name" value="AB_hydrolase"/>
</dbReference>
<dbReference type="HOGENOM" id="CLU_020336_50_0_11"/>
<dbReference type="STRING" id="362257.SVTN_03560"/>
<name>A0A0B5HT69_9ACTN</name>
<dbReference type="GO" id="GO:0003824">
    <property type="term" value="F:catalytic activity"/>
    <property type="evidence" value="ECO:0007669"/>
    <property type="project" value="UniProtKB-ARBA"/>
</dbReference>
<dbReference type="KEGG" id="svt:SVTN_03560"/>